<evidence type="ECO:0000256" key="1">
    <source>
        <dbReference type="ARBA" id="ARBA00004141"/>
    </source>
</evidence>
<evidence type="ECO:0000256" key="4">
    <source>
        <dbReference type="ARBA" id="ARBA00022989"/>
    </source>
</evidence>
<protein>
    <recommendedName>
        <fullName evidence="6">GDT1 family protein</fullName>
    </recommendedName>
</protein>
<reference evidence="7 8" key="1">
    <citation type="submission" date="2016-11" db="EMBL/GenBank/DDBJ databases">
        <authorList>
            <person name="Jaros S."/>
            <person name="Januszkiewicz K."/>
            <person name="Wedrychowicz H."/>
        </authorList>
    </citation>
    <scope>NUCLEOTIDE SEQUENCE [LARGE SCALE GENOMIC DNA]</scope>
    <source>
        <strain evidence="7 8">DSM 14501</strain>
    </source>
</reference>
<dbReference type="Proteomes" id="UP000184082">
    <property type="component" value="Unassembled WGS sequence"/>
</dbReference>
<gene>
    <name evidence="7" type="ORF">SAMN02745883_01898</name>
</gene>
<comment type="similarity">
    <text evidence="2 6">Belongs to the GDT1 family.</text>
</comment>
<evidence type="ECO:0000313" key="8">
    <source>
        <dbReference type="Proteomes" id="UP000184082"/>
    </source>
</evidence>
<feature type="transmembrane region" description="Helical" evidence="6">
    <location>
        <begin position="191"/>
        <end position="213"/>
    </location>
</feature>
<evidence type="ECO:0000256" key="5">
    <source>
        <dbReference type="ARBA" id="ARBA00023136"/>
    </source>
</evidence>
<evidence type="ECO:0000256" key="3">
    <source>
        <dbReference type="ARBA" id="ARBA00022692"/>
    </source>
</evidence>
<sequence>MIKEFLKSFFLILSAEMGDKTQVLAMAFATQFTVKEVLIGVFLGCLLNHGIAITLGTYLSSVVPLDIVQIVAGFTFIFFGLLSLKYEENDDIEENNTRKYGPVMTVAMAFFIGELGDKTQLTAITLSVDAVFPIFILMGTVLGMVVTSGIGIFIGSRIGNMIPEVGIKILSSVIFLTFGLFKLYYTLPQKYLTPVNIFIFLVIIGAVVFILLMKMFKEHKQGKITAYEEAALTLYEYYHHIRNSIEDICLGEKTCGKCSSEKCIIGYTKKILDESLSKENKDLKTKNMDFYNSLKKEFDKDKVINSLSMIIAFLNKNLIEKERLEVVNQVRNKLEMILFDKELEFKNKKDYYKTIKNIDKRISKKIINEVRKL</sequence>
<dbReference type="GO" id="GO:0046873">
    <property type="term" value="F:metal ion transmembrane transporter activity"/>
    <property type="evidence" value="ECO:0007669"/>
    <property type="project" value="InterPro"/>
</dbReference>
<dbReference type="Pfam" id="PF01169">
    <property type="entry name" value="GDT1"/>
    <property type="match status" value="2"/>
</dbReference>
<feature type="transmembrane region" description="Helical" evidence="6">
    <location>
        <begin position="37"/>
        <end position="60"/>
    </location>
</feature>
<dbReference type="PANTHER" id="PTHR12608">
    <property type="entry name" value="TRANSMEMBRANE PROTEIN HTP-1 RELATED"/>
    <property type="match status" value="1"/>
</dbReference>
<evidence type="ECO:0000256" key="2">
    <source>
        <dbReference type="ARBA" id="ARBA00009190"/>
    </source>
</evidence>
<dbReference type="InterPro" id="IPR001727">
    <property type="entry name" value="GDT1-like"/>
</dbReference>
<feature type="transmembrane region" description="Helical" evidence="6">
    <location>
        <begin position="165"/>
        <end position="185"/>
    </location>
</feature>
<dbReference type="PANTHER" id="PTHR12608:SF1">
    <property type="entry name" value="TRANSMEMBRANE PROTEIN 165"/>
    <property type="match status" value="1"/>
</dbReference>
<proteinExistence type="inferred from homology"/>
<name>A0A1M6RYM6_9FIRM</name>
<keyword evidence="3 6" id="KW-0812">Transmembrane</keyword>
<feature type="transmembrane region" description="Helical" evidence="6">
    <location>
        <begin position="130"/>
        <end position="153"/>
    </location>
</feature>
<accession>A0A1M6RYM6</accession>
<evidence type="ECO:0000313" key="7">
    <source>
        <dbReference type="EMBL" id="SHK37543.1"/>
    </source>
</evidence>
<dbReference type="GO" id="GO:0016020">
    <property type="term" value="C:membrane"/>
    <property type="evidence" value="ECO:0007669"/>
    <property type="project" value="UniProtKB-SubCell"/>
</dbReference>
<dbReference type="AlphaFoldDB" id="A0A1M6RYM6"/>
<dbReference type="RefSeq" id="WP_072967929.1">
    <property type="nucleotide sequence ID" value="NZ_FRAJ01000016.1"/>
</dbReference>
<organism evidence="7 8">
    <name type="scientific">Caminicella sporogenes DSM 14501</name>
    <dbReference type="NCBI Taxonomy" id="1121266"/>
    <lineage>
        <taxon>Bacteria</taxon>
        <taxon>Bacillati</taxon>
        <taxon>Bacillota</taxon>
        <taxon>Clostridia</taxon>
        <taxon>Peptostreptococcales</taxon>
        <taxon>Caminicellaceae</taxon>
        <taxon>Caminicella</taxon>
    </lineage>
</organism>
<evidence type="ECO:0000256" key="6">
    <source>
        <dbReference type="RuleBase" id="RU365102"/>
    </source>
</evidence>
<feature type="transmembrane region" description="Helical" evidence="6">
    <location>
        <begin position="67"/>
        <end position="86"/>
    </location>
</feature>
<dbReference type="EMBL" id="FRAJ01000016">
    <property type="protein sequence ID" value="SHK37543.1"/>
    <property type="molecule type" value="Genomic_DNA"/>
</dbReference>
<keyword evidence="5 6" id="KW-0472">Membrane</keyword>
<keyword evidence="8" id="KW-1185">Reference proteome</keyword>
<comment type="subcellular location">
    <subcellularLocation>
        <location evidence="1 6">Membrane</location>
        <topology evidence="1 6">Multi-pass membrane protein</topology>
    </subcellularLocation>
</comment>
<keyword evidence="4 6" id="KW-1133">Transmembrane helix</keyword>